<feature type="domain" description="Cyclic nucleotide-binding" evidence="4">
    <location>
        <begin position="33"/>
        <end position="127"/>
    </location>
</feature>
<dbReference type="EMBL" id="WKJK01000001">
    <property type="protein sequence ID" value="MRW88502.1"/>
    <property type="molecule type" value="Genomic_DNA"/>
</dbReference>
<dbReference type="InterPro" id="IPR050397">
    <property type="entry name" value="Env_Response_Regulators"/>
</dbReference>
<keyword evidence="3" id="KW-0804">Transcription</keyword>
<dbReference type="InterPro" id="IPR014710">
    <property type="entry name" value="RmlC-like_jellyroll"/>
</dbReference>
<evidence type="ECO:0000313" key="7">
    <source>
        <dbReference type="Proteomes" id="UP000433309"/>
    </source>
</evidence>
<dbReference type="CDD" id="cd00038">
    <property type="entry name" value="CAP_ED"/>
    <property type="match status" value="1"/>
</dbReference>
<keyword evidence="1" id="KW-0805">Transcription regulation</keyword>
<evidence type="ECO:0000256" key="3">
    <source>
        <dbReference type="ARBA" id="ARBA00023163"/>
    </source>
</evidence>
<gene>
    <name evidence="6" type="ORF">GJ699_00720</name>
</gene>
<dbReference type="AlphaFoldDB" id="A0A6I2KSZ8"/>
<dbReference type="PANTHER" id="PTHR24567">
    <property type="entry name" value="CRP FAMILY TRANSCRIPTIONAL REGULATORY PROTEIN"/>
    <property type="match status" value="1"/>
</dbReference>
<dbReference type="InterPro" id="IPR000595">
    <property type="entry name" value="cNMP-bd_dom"/>
</dbReference>
<organism evidence="6 7">
    <name type="scientific">Duganella guangzhouensis</name>
    <dbReference type="NCBI Taxonomy" id="2666084"/>
    <lineage>
        <taxon>Bacteria</taxon>
        <taxon>Pseudomonadati</taxon>
        <taxon>Pseudomonadota</taxon>
        <taxon>Betaproteobacteria</taxon>
        <taxon>Burkholderiales</taxon>
        <taxon>Oxalobacteraceae</taxon>
        <taxon>Telluria group</taxon>
        <taxon>Duganella</taxon>
    </lineage>
</organism>
<evidence type="ECO:0000259" key="5">
    <source>
        <dbReference type="PROSITE" id="PS51063"/>
    </source>
</evidence>
<feature type="domain" description="HTH crp-type" evidence="5">
    <location>
        <begin position="159"/>
        <end position="229"/>
    </location>
</feature>
<dbReference type="GO" id="GO:0003677">
    <property type="term" value="F:DNA binding"/>
    <property type="evidence" value="ECO:0007669"/>
    <property type="project" value="UniProtKB-KW"/>
</dbReference>
<evidence type="ECO:0000256" key="1">
    <source>
        <dbReference type="ARBA" id="ARBA00023015"/>
    </source>
</evidence>
<sequence length="237" mass="25912">MSHLGNSPMNNNTTLLNFGSERVTELATLPPHIDALLRAHAHIKKVEKGTVLFRRNQAAAGLYGLLEGEVSFSTTSPGGRAFAFGRLPAGQWFGELAFLDDTPNPCDATTQADCVVAVVPFATVRELTASHPELLMALARVLGSRVRMLMQWAEELATLPLDTRLAKWLLTMAGDVPADAEWLHVPIVQTELACHLGVSRQSVNRLLKQWEADGWLRVSYGVVEVHDAATLRRLAQG</sequence>
<dbReference type="Proteomes" id="UP000433309">
    <property type="component" value="Unassembled WGS sequence"/>
</dbReference>
<dbReference type="Pfam" id="PF00027">
    <property type="entry name" value="cNMP_binding"/>
    <property type="match status" value="1"/>
</dbReference>
<proteinExistence type="predicted"/>
<protein>
    <submittedName>
        <fullName evidence="6">Cyclic nucleotide-binding domain-containing protein</fullName>
    </submittedName>
</protein>
<dbReference type="SMART" id="SM00100">
    <property type="entry name" value="cNMP"/>
    <property type="match status" value="1"/>
</dbReference>
<accession>A0A6I2KSZ8</accession>
<dbReference type="GO" id="GO:0005829">
    <property type="term" value="C:cytosol"/>
    <property type="evidence" value="ECO:0007669"/>
    <property type="project" value="TreeGrafter"/>
</dbReference>
<dbReference type="PROSITE" id="PS50042">
    <property type="entry name" value="CNMP_BINDING_3"/>
    <property type="match status" value="1"/>
</dbReference>
<keyword evidence="2" id="KW-0238">DNA-binding</keyword>
<keyword evidence="7" id="KW-1185">Reference proteome</keyword>
<evidence type="ECO:0000313" key="6">
    <source>
        <dbReference type="EMBL" id="MRW88502.1"/>
    </source>
</evidence>
<dbReference type="InterPro" id="IPR018490">
    <property type="entry name" value="cNMP-bd_dom_sf"/>
</dbReference>
<dbReference type="PROSITE" id="PS51063">
    <property type="entry name" value="HTH_CRP_2"/>
    <property type="match status" value="1"/>
</dbReference>
<dbReference type="SUPFAM" id="SSF46785">
    <property type="entry name" value="Winged helix' DNA-binding domain"/>
    <property type="match status" value="1"/>
</dbReference>
<comment type="caution">
    <text evidence="6">The sequence shown here is derived from an EMBL/GenBank/DDBJ whole genome shotgun (WGS) entry which is preliminary data.</text>
</comment>
<dbReference type="SMART" id="SM00419">
    <property type="entry name" value="HTH_CRP"/>
    <property type="match status" value="1"/>
</dbReference>
<dbReference type="PANTHER" id="PTHR24567:SF74">
    <property type="entry name" value="HTH-TYPE TRANSCRIPTIONAL REGULATOR ARCR"/>
    <property type="match status" value="1"/>
</dbReference>
<evidence type="ECO:0000256" key="2">
    <source>
        <dbReference type="ARBA" id="ARBA00023125"/>
    </source>
</evidence>
<dbReference type="Pfam" id="PF13545">
    <property type="entry name" value="HTH_Crp_2"/>
    <property type="match status" value="1"/>
</dbReference>
<dbReference type="SUPFAM" id="SSF51206">
    <property type="entry name" value="cAMP-binding domain-like"/>
    <property type="match status" value="1"/>
</dbReference>
<dbReference type="InterPro" id="IPR012318">
    <property type="entry name" value="HTH_CRP"/>
</dbReference>
<name>A0A6I2KSZ8_9BURK</name>
<dbReference type="InterPro" id="IPR036390">
    <property type="entry name" value="WH_DNA-bd_sf"/>
</dbReference>
<dbReference type="Gene3D" id="2.60.120.10">
    <property type="entry name" value="Jelly Rolls"/>
    <property type="match status" value="1"/>
</dbReference>
<evidence type="ECO:0000259" key="4">
    <source>
        <dbReference type="PROSITE" id="PS50042"/>
    </source>
</evidence>
<dbReference type="GO" id="GO:0003700">
    <property type="term" value="F:DNA-binding transcription factor activity"/>
    <property type="evidence" value="ECO:0007669"/>
    <property type="project" value="TreeGrafter"/>
</dbReference>
<reference evidence="6 7" key="1">
    <citation type="submission" date="2019-11" db="EMBL/GenBank/DDBJ databases">
        <title>Novel species isolated from a subtropical stream in China.</title>
        <authorList>
            <person name="Lu H."/>
        </authorList>
    </citation>
    <scope>NUCLEOTIDE SEQUENCE [LARGE SCALE GENOMIC DNA]</scope>
    <source>
        <strain evidence="6 7">FT80W</strain>
    </source>
</reference>